<feature type="region of interest" description="Disordered" evidence="1">
    <location>
        <begin position="1562"/>
        <end position="1613"/>
    </location>
</feature>
<dbReference type="Proteomes" id="UP001444661">
    <property type="component" value="Unassembled WGS sequence"/>
</dbReference>
<feature type="compositionally biased region" description="Low complexity" evidence="1">
    <location>
        <begin position="1745"/>
        <end position="1769"/>
    </location>
</feature>
<feature type="compositionally biased region" description="Polar residues" evidence="1">
    <location>
        <begin position="1390"/>
        <end position="1402"/>
    </location>
</feature>
<feature type="compositionally biased region" description="Gly residues" evidence="1">
    <location>
        <begin position="1234"/>
        <end position="1251"/>
    </location>
</feature>
<proteinExistence type="predicted"/>
<organism evidence="2 3">
    <name type="scientific">Apiospora rasikravindrae</name>
    <dbReference type="NCBI Taxonomy" id="990691"/>
    <lineage>
        <taxon>Eukaryota</taxon>
        <taxon>Fungi</taxon>
        <taxon>Dikarya</taxon>
        <taxon>Ascomycota</taxon>
        <taxon>Pezizomycotina</taxon>
        <taxon>Sordariomycetes</taxon>
        <taxon>Xylariomycetidae</taxon>
        <taxon>Amphisphaeriales</taxon>
        <taxon>Apiosporaceae</taxon>
        <taxon>Apiospora</taxon>
    </lineage>
</organism>
<gene>
    <name evidence="2" type="ORF">PG993_015228</name>
</gene>
<feature type="region of interest" description="Disordered" evidence="1">
    <location>
        <begin position="1216"/>
        <end position="1529"/>
    </location>
</feature>
<dbReference type="EMBL" id="JAQQWK010000014">
    <property type="protein sequence ID" value="KAK8017039.1"/>
    <property type="molecule type" value="Genomic_DNA"/>
</dbReference>
<evidence type="ECO:0008006" key="4">
    <source>
        <dbReference type="Google" id="ProtNLM"/>
    </source>
</evidence>
<feature type="compositionally biased region" description="Acidic residues" evidence="1">
    <location>
        <begin position="1428"/>
        <end position="1437"/>
    </location>
</feature>
<evidence type="ECO:0000313" key="3">
    <source>
        <dbReference type="Proteomes" id="UP001444661"/>
    </source>
</evidence>
<feature type="compositionally biased region" description="Low complexity" evidence="1">
    <location>
        <begin position="1725"/>
        <end position="1738"/>
    </location>
</feature>
<feature type="compositionally biased region" description="Basic and acidic residues" evidence="1">
    <location>
        <begin position="1403"/>
        <end position="1427"/>
    </location>
</feature>
<feature type="compositionally biased region" description="Low complexity" evidence="1">
    <location>
        <begin position="1273"/>
        <end position="1287"/>
    </location>
</feature>
<feature type="compositionally biased region" description="Pro residues" evidence="1">
    <location>
        <begin position="1598"/>
        <end position="1613"/>
    </location>
</feature>
<feature type="compositionally biased region" description="Pro residues" evidence="1">
    <location>
        <begin position="1331"/>
        <end position="1341"/>
    </location>
</feature>
<comment type="caution">
    <text evidence="2">The sequence shown here is derived from an EMBL/GenBank/DDBJ whole genome shotgun (WGS) entry which is preliminary data.</text>
</comment>
<protein>
    <recommendedName>
        <fullName evidence="4">C2H2-type domain-containing protein</fullName>
    </recommendedName>
</protein>
<sequence>MFAPQHSQPAGDEDDYGNQALHHKLAPRTIPPPILVYQNVPMENRARLDITPADPKWKEMLAYFNTLLRKFLPTIDEPHAKWQQEDTELFRRTLETRFKGVMPTLAMKMTMLYFGCPVAPMKFGRNQYVTSGDLDEPEEEVHIERDPLDFLGCYKERSYGLPPTVTYIPIGPALTEEDTYSPSMRGGFLEDDDMELVESESQCDEDMDSQSEDGSAVALGLRGGSGSASRYIYTGRTTEVDSTDIHSSFRMYSRQGQADVAEGYAGLAQGVIRLLSLNVAERDVQLVFTIIGTRSERGEVKATVNTPIEVPPPGAEGALSDILERIQDEEDPKVFVRRASDVAPSTFEPKPLEGGIATITYKDADDLERIGYLRTSRRPNLNHSVTNYATSYQHTLHALIGSHHQWITFPEVRGAAGPVKVYSCEDIPQQLISSIATHTYCSIKADVERIDRNIVPVILSDSQSHYTSNAIELFRQNLGDLEALNRVVQHALSRLPGRRKIADGIHVFFPGEDYQDINTGHVFIGLDNGRATEGAFNAWVQKIGTCKYENPAGISLVVQPWFEIYIVSAPQSMQSAPNYQPFNVRLAECNLQLFKLRVAKDLYPGNYDPQDKEHTLILEDEIRSSRHVITYESTEEDWQRMLRRLMCQNLEVTLKTKDRDARWNVDENSYWGPSYYRALLNYIPSGNPYIGNANNPVKNPGFNFNPTPSNIGSNGSVRTFGTSRSQEIADNLYKTYQSRLSDFMAMKGSDNSMRDLTLWETPSIFTNPAKPVMPLHGPPLESVIRTGPDVPSITLGMRTATETARLEREVHSLRGHLLDRIRDCPYIDCDQRFSYMDMVGFERHIKYEHKVLQCALCIAFKPCNGRDIDIDRSLMYMDREQITVHIAQEHADHLKMFISVPEGKGPTAWDKATAEQKEKTQQVLFPFCSHCGREEKELKNPEDVFHHHLTCRGSNAENRQNLVPGPFCKVCGQQAVPNSFGQLVCTDGTCKSHTEKGTCSEDFCAKCGFDLSGCSQEYRAIHDQGCRLLPGGSWSGSMEYCPFCGISLNGLENEEREQHVWECNRRPSPKPTKCPICVASRGSDASVTPLYTPQEVLQHLETVHGGSTHCPWCKQQLVGKATNTEFSVPAKHYHFAQHMGQVSPCVRTEVGIEEVGGNANGISDIRCPLWFECGAIMNEMSQAQWNRHMQLDHPTYPFLPNGMPDLTRTVPPTNYGKHVGGGSRTGSSTRGKHVGGGSGVGSVGSGVGSNKGNGSSASVHSIGNQHPPHHSPHVPGTHGVTHPTTHQHPPHHSPHVPGTHEVTHPVPPVPTFPTTETGTGNHHGSLKYPHPHSPPPPPPTFPTTETGTGNNHGRKRPHHHTHTHHPSPTLPTTETGTGGNHSTWFGKETWGTSIIDTGSDSSYENREKRRKVASEEKDPDEDYKTSQDVEEPPEEYIDTGHDSDTGGALGIGLGKGHGQGQSPTTATDDFDPELMSILQRLNEHDPSPPPTPTTGTTGGKRGRGDWPWGTKWAPLINDLAVPARPSREQRQVLERLRRETEREKPNLRKQYELVHELRRISEALSTGTGSQTKSVTPVPTKRPSPGTGSQTKSVTPVPTEPMPPGTEPMPPGIPYIVKVTPIVRPGQALQQQQYAEPKLTQEEMDAVTRARYGPIGPRGPGEPYIAAITPIKRPSVLPPLPPAVATSIEEEEEEGAMPKATTVTGTRSSTRNVRPTAAKLESEAAKAATTSTASKVTSGGRGRTPAKAPAKSQTKTTTTGRTTRSASQAIEAPVLPTPTGQEPPTPRTTRGSSPAKRGRSRK</sequence>
<evidence type="ECO:0000256" key="1">
    <source>
        <dbReference type="SAM" id="MobiDB-lite"/>
    </source>
</evidence>
<feature type="compositionally biased region" description="Polar residues" evidence="1">
    <location>
        <begin position="1563"/>
        <end position="1577"/>
    </location>
</feature>
<name>A0ABR1RPY7_9PEZI</name>
<evidence type="ECO:0000313" key="2">
    <source>
        <dbReference type="EMBL" id="KAK8017039.1"/>
    </source>
</evidence>
<reference evidence="2 3" key="1">
    <citation type="submission" date="2023-01" db="EMBL/GenBank/DDBJ databases">
        <title>Analysis of 21 Apiospora genomes using comparative genomics revels a genus with tremendous synthesis potential of carbohydrate active enzymes and secondary metabolites.</title>
        <authorList>
            <person name="Sorensen T."/>
        </authorList>
    </citation>
    <scope>NUCLEOTIDE SEQUENCE [LARGE SCALE GENOMIC DNA]</scope>
    <source>
        <strain evidence="2 3">CBS 33761</strain>
    </source>
</reference>
<feature type="compositionally biased region" description="Polar residues" evidence="1">
    <location>
        <begin position="1701"/>
        <end position="1713"/>
    </location>
</feature>
<feature type="region of interest" description="Disordered" evidence="1">
    <location>
        <begin position="1687"/>
        <end position="1802"/>
    </location>
</feature>
<feature type="compositionally biased region" description="Gly residues" evidence="1">
    <location>
        <begin position="1447"/>
        <end position="1459"/>
    </location>
</feature>
<feature type="compositionally biased region" description="Low complexity" evidence="1">
    <location>
        <begin position="1366"/>
        <end position="1375"/>
    </location>
</feature>
<feature type="compositionally biased region" description="Basic residues" evidence="1">
    <location>
        <begin position="1352"/>
        <end position="1365"/>
    </location>
</feature>
<accession>A0ABR1RPY7</accession>
<keyword evidence="3" id="KW-1185">Reference proteome</keyword>